<protein>
    <recommendedName>
        <fullName evidence="2">histidine kinase</fullName>
        <ecNumber evidence="2">2.7.13.3</ecNumber>
    </recommendedName>
</protein>
<dbReference type="InterPro" id="IPR003661">
    <property type="entry name" value="HisK_dim/P_dom"/>
</dbReference>
<dbReference type="CDD" id="cd00075">
    <property type="entry name" value="HATPase"/>
    <property type="match status" value="1"/>
</dbReference>
<keyword evidence="3" id="KW-0597">Phosphoprotein</keyword>
<dbReference type="Proteomes" id="UP000229383">
    <property type="component" value="Unassembled WGS sequence"/>
</dbReference>
<evidence type="ECO:0000256" key="1">
    <source>
        <dbReference type="ARBA" id="ARBA00000085"/>
    </source>
</evidence>
<evidence type="ECO:0000256" key="4">
    <source>
        <dbReference type="ARBA" id="ARBA00022679"/>
    </source>
</evidence>
<evidence type="ECO:0000313" key="8">
    <source>
        <dbReference type="EMBL" id="PIR70193.1"/>
    </source>
</evidence>
<dbReference type="Gene3D" id="3.30.565.10">
    <property type="entry name" value="Histidine kinase-like ATPase, C-terminal domain"/>
    <property type="match status" value="1"/>
</dbReference>
<dbReference type="PANTHER" id="PTHR43547">
    <property type="entry name" value="TWO-COMPONENT HISTIDINE KINASE"/>
    <property type="match status" value="1"/>
</dbReference>
<keyword evidence="6" id="KW-1133">Transmembrane helix</keyword>
<accession>A0A2H0TF76</accession>
<dbReference type="CDD" id="cd00082">
    <property type="entry name" value="HisKA"/>
    <property type="match status" value="1"/>
</dbReference>
<feature type="transmembrane region" description="Helical" evidence="6">
    <location>
        <begin position="21"/>
        <end position="43"/>
    </location>
</feature>
<sequence length="314" mass="35289">MKQFLKSLNVKKYCYEYGIDLWQCPQFLFIIMGVIIIIAIIVTNITARLYADPEIAALIVLTVTAFLFIVGSAVVHAFEKVAEVSRAKSEFISVVSHEMRNPLSSIKWQLELIKDSAQKMESKEISEAVEDISVENSKALRLVNDLLEAYRIEDNKMILQPAPFSLAETTQSAIEKFERTAKQSNISLSLFSSENLPQAYADPKKVQSVVEHLIDNALRYSEKGEIVISIDKKGGRLLWSISDQGVGIPKEEFDLLFSKFFRSHNRLRYHTGGLGLGLYLMREIVKASGGTIKVHSIEGKGTTFWITLPTSPLK</sequence>
<proteinExistence type="predicted"/>
<dbReference type="InterPro" id="IPR005467">
    <property type="entry name" value="His_kinase_dom"/>
</dbReference>
<organism evidence="8 9">
    <name type="scientific">Candidatus Niyogibacteria bacterium CG10_big_fil_rev_8_21_14_0_10_42_19</name>
    <dbReference type="NCBI Taxonomy" id="1974725"/>
    <lineage>
        <taxon>Bacteria</taxon>
        <taxon>Candidatus Niyogiibacteriota</taxon>
    </lineage>
</organism>
<dbReference type="PROSITE" id="PS50109">
    <property type="entry name" value="HIS_KIN"/>
    <property type="match status" value="1"/>
</dbReference>
<comment type="catalytic activity">
    <reaction evidence="1">
        <text>ATP + protein L-histidine = ADP + protein N-phospho-L-histidine.</text>
        <dbReference type="EC" id="2.7.13.3"/>
    </reaction>
</comment>
<dbReference type="InterPro" id="IPR003594">
    <property type="entry name" value="HATPase_dom"/>
</dbReference>
<dbReference type="EMBL" id="PFCN01000033">
    <property type="protein sequence ID" value="PIR70193.1"/>
    <property type="molecule type" value="Genomic_DNA"/>
</dbReference>
<dbReference type="SMART" id="SM00388">
    <property type="entry name" value="HisKA"/>
    <property type="match status" value="1"/>
</dbReference>
<dbReference type="Pfam" id="PF02518">
    <property type="entry name" value="HATPase_c"/>
    <property type="match status" value="1"/>
</dbReference>
<dbReference type="Pfam" id="PF00512">
    <property type="entry name" value="HisKA"/>
    <property type="match status" value="1"/>
</dbReference>
<dbReference type="GO" id="GO:0000155">
    <property type="term" value="F:phosphorelay sensor kinase activity"/>
    <property type="evidence" value="ECO:0007669"/>
    <property type="project" value="InterPro"/>
</dbReference>
<keyword evidence="6" id="KW-0472">Membrane</keyword>
<feature type="domain" description="Histidine kinase" evidence="7">
    <location>
        <begin position="94"/>
        <end position="312"/>
    </location>
</feature>
<dbReference type="InterPro" id="IPR036890">
    <property type="entry name" value="HATPase_C_sf"/>
</dbReference>
<dbReference type="EC" id="2.7.13.3" evidence="2"/>
<evidence type="ECO:0000256" key="5">
    <source>
        <dbReference type="ARBA" id="ARBA00022777"/>
    </source>
</evidence>
<dbReference type="SMART" id="SM00387">
    <property type="entry name" value="HATPase_c"/>
    <property type="match status" value="1"/>
</dbReference>
<comment type="caution">
    <text evidence="8">The sequence shown here is derived from an EMBL/GenBank/DDBJ whole genome shotgun (WGS) entry which is preliminary data.</text>
</comment>
<dbReference type="InterPro" id="IPR036097">
    <property type="entry name" value="HisK_dim/P_sf"/>
</dbReference>
<dbReference type="PRINTS" id="PR00344">
    <property type="entry name" value="BCTRLSENSOR"/>
</dbReference>
<dbReference type="FunFam" id="3.30.565.10:FF:000006">
    <property type="entry name" value="Sensor histidine kinase WalK"/>
    <property type="match status" value="1"/>
</dbReference>
<evidence type="ECO:0000256" key="2">
    <source>
        <dbReference type="ARBA" id="ARBA00012438"/>
    </source>
</evidence>
<evidence type="ECO:0000259" key="7">
    <source>
        <dbReference type="PROSITE" id="PS50109"/>
    </source>
</evidence>
<feature type="transmembrane region" description="Helical" evidence="6">
    <location>
        <begin position="55"/>
        <end position="78"/>
    </location>
</feature>
<dbReference type="SUPFAM" id="SSF47384">
    <property type="entry name" value="Homodimeric domain of signal transducing histidine kinase"/>
    <property type="match status" value="1"/>
</dbReference>
<keyword evidence="5" id="KW-0418">Kinase</keyword>
<dbReference type="InterPro" id="IPR004358">
    <property type="entry name" value="Sig_transdc_His_kin-like_C"/>
</dbReference>
<evidence type="ECO:0000313" key="9">
    <source>
        <dbReference type="Proteomes" id="UP000229383"/>
    </source>
</evidence>
<dbReference type="SUPFAM" id="SSF55874">
    <property type="entry name" value="ATPase domain of HSP90 chaperone/DNA topoisomerase II/histidine kinase"/>
    <property type="match status" value="1"/>
</dbReference>
<name>A0A2H0TF76_9BACT</name>
<dbReference type="Gene3D" id="1.10.287.130">
    <property type="match status" value="1"/>
</dbReference>
<gene>
    <name evidence="8" type="ORF">COU46_02910</name>
</gene>
<keyword evidence="4" id="KW-0808">Transferase</keyword>
<dbReference type="PANTHER" id="PTHR43547:SF2">
    <property type="entry name" value="HYBRID SIGNAL TRANSDUCTION HISTIDINE KINASE C"/>
    <property type="match status" value="1"/>
</dbReference>
<reference evidence="9" key="1">
    <citation type="submission" date="2017-09" db="EMBL/GenBank/DDBJ databases">
        <title>Depth-based differentiation of microbial function through sediment-hosted aquifers and enrichment of novel symbionts in the deep terrestrial subsurface.</title>
        <authorList>
            <person name="Probst A.J."/>
            <person name="Ladd B."/>
            <person name="Jarett J.K."/>
            <person name="Geller-Mcgrath D.E."/>
            <person name="Sieber C.M.K."/>
            <person name="Emerson J.B."/>
            <person name="Anantharaman K."/>
            <person name="Thomas B.C."/>
            <person name="Malmstrom R."/>
            <person name="Stieglmeier M."/>
            <person name="Klingl A."/>
            <person name="Woyke T."/>
            <person name="Ryan C.M."/>
            <person name="Banfield J.F."/>
        </authorList>
    </citation>
    <scope>NUCLEOTIDE SEQUENCE [LARGE SCALE GENOMIC DNA]</scope>
</reference>
<evidence type="ECO:0000256" key="3">
    <source>
        <dbReference type="ARBA" id="ARBA00022553"/>
    </source>
</evidence>
<dbReference type="AlphaFoldDB" id="A0A2H0TF76"/>
<keyword evidence="6" id="KW-0812">Transmembrane</keyword>
<evidence type="ECO:0000256" key="6">
    <source>
        <dbReference type="SAM" id="Phobius"/>
    </source>
</evidence>